<proteinExistence type="predicted"/>
<accession>A0A0R1JYE9</accession>
<dbReference type="Gene3D" id="3.40.630.30">
    <property type="match status" value="1"/>
</dbReference>
<evidence type="ECO:0000313" key="2">
    <source>
        <dbReference type="Proteomes" id="UP000051804"/>
    </source>
</evidence>
<dbReference type="OrthoDB" id="2249426at2"/>
<dbReference type="Proteomes" id="UP000051804">
    <property type="component" value="Unassembled WGS sequence"/>
</dbReference>
<dbReference type="InterPro" id="IPR016181">
    <property type="entry name" value="Acyl_CoA_acyltransferase"/>
</dbReference>
<sequence length="181" mass="20320">MAQFEQYHPILSAHYRLDWLTTFKLKDVFALRHDAQAAAQSDRPVATSFEEAARTLNRAMLDVMNNNALLYGIGSRQTGALLGSFAIAHFAADRTTATVQFETLPTTDREVMVEVLPRMVGFAFFELGLTQVTAQLPDTATGAIGLYQQWEFTATPALDREGWLHLSLARERVAEDPRFRQ</sequence>
<dbReference type="PATRIC" id="fig|1291734.4.peg.1363"/>
<keyword evidence="1" id="KW-0808">Transferase</keyword>
<dbReference type="GO" id="GO:0016740">
    <property type="term" value="F:transferase activity"/>
    <property type="evidence" value="ECO:0007669"/>
    <property type="project" value="UniProtKB-KW"/>
</dbReference>
<keyword evidence="2" id="KW-1185">Reference proteome</keyword>
<dbReference type="EMBL" id="AZDJ01000016">
    <property type="protein sequence ID" value="KRK72906.1"/>
    <property type="molecule type" value="Genomic_DNA"/>
</dbReference>
<organism evidence="1 2">
    <name type="scientific">Lacticaseibacillus nasuensis JCM 17158</name>
    <dbReference type="NCBI Taxonomy" id="1291734"/>
    <lineage>
        <taxon>Bacteria</taxon>
        <taxon>Bacillati</taxon>
        <taxon>Bacillota</taxon>
        <taxon>Bacilli</taxon>
        <taxon>Lactobacillales</taxon>
        <taxon>Lactobacillaceae</taxon>
        <taxon>Lacticaseibacillus</taxon>
    </lineage>
</organism>
<dbReference type="STRING" id="1291734.FD02_GL001325"/>
<dbReference type="SUPFAM" id="SSF55729">
    <property type="entry name" value="Acyl-CoA N-acyltransferases (Nat)"/>
    <property type="match status" value="1"/>
</dbReference>
<evidence type="ECO:0000313" key="1">
    <source>
        <dbReference type="EMBL" id="KRK72906.1"/>
    </source>
</evidence>
<name>A0A0R1JYE9_9LACO</name>
<dbReference type="AlphaFoldDB" id="A0A0R1JYE9"/>
<comment type="caution">
    <text evidence="1">The sequence shown here is derived from an EMBL/GenBank/DDBJ whole genome shotgun (WGS) entry which is preliminary data.</text>
</comment>
<gene>
    <name evidence="1" type="ORF">FD02_GL001325</name>
</gene>
<dbReference type="RefSeq" id="WP_054722027.1">
    <property type="nucleotide sequence ID" value="NZ_AZDJ01000016.1"/>
</dbReference>
<protein>
    <submittedName>
        <fullName evidence="1">Alanine acetyl transferase</fullName>
    </submittedName>
</protein>
<reference evidence="1 2" key="1">
    <citation type="journal article" date="2015" name="Genome Announc.">
        <title>Expanding the biotechnology potential of lactobacilli through comparative genomics of 213 strains and associated genera.</title>
        <authorList>
            <person name="Sun Z."/>
            <person name="Harris H.M."/>
            <person name="McCann A."/>
            <person name="Guo C."/>
            <person name="Argimon S."/>
            <person name="Zhang W."/>
            <person name="Yang X."/>
            <person name="Jeffery I.B."/>
            <person name="Cooney J.C."/>
            <person name="Kagawa T.F."/>
            <person name="Liu W."/>
            <person name="Song Y."/>
            <person name="Salvetti E."/>
            <person name="Wrobel A."/>
            <person name="Rasinkangas P."/>
            <person name="Parkhill J."/>
            <person name="Rea M.C."/>
            <person name="O'Sullivan O."/>
            <person name="Ritari J."/>
            <person name="Douillard F.P."/>
            <person name="Paul Ross R."/>
            <person name="Yang R."/>
            <person name="Briner A.E."/>
            <person name="Felis G.E."/>
            <person name="de Vos W.M."/>
            <person name="Barrangou R."/>
            <person name="Klaenhammer T.R."/>
            <person name="Caufield P.W."/>
            <person name="Cui Y."/>
            <person name="Zhang H."/>
            <person name="O'Toole P.W."/>
        </authorList>
    </citation>
    <scope>NUCLEOTIDE SEQUENCE [LARGE SCALE GENOMIC DNA]</scope>
    <source>
        <strain evidence="1 2">JCM 17158</strain>
    </source>
</reference>